<keyword evidence="7" id="KW-1185">Reference proteome</keyword>
<evidence type="ECO:0000256" key="1">
    <source>
        <dbReference type="ARBA" id="ARBA00022617"/>
    </source>
</evidence>
<dbReference type="GO" id="GO:0046872">
    <property type="term" value="F:metal ion binding"/>
    <property type="evidence" value="ECO:0007669"/>
    <property type="project" value="UniProtKB-KW"/>
</dbReference>
<dbReference type="Gene3D" id="1.10.760.10">
    <property type="entry name" value="Cytochrome c-like domain"/>
    <property type="match status" value="1"/>
</dbReference>
<keyword evidence="1 4" id="KW-0349">Heme</keyword>
<gene>
    <name evidence="6" type="ORF">CAL19_11400</name>
</gene>
<organism evidence="6 7">
    <name type="scientific">Bordetella genomosp. 7</name>
    <dbReference type="NCBI Taxonomy" id="1416805"/>
    <lineage>
        <taxon>Bacteria</taxon>
        <taxon>Pseudomonadati</taxon>
        <taxon>Pseudomonadota</taxon>
        <taxon>Betaproteobacteria</taxon>
        <taxon>Burkholderiales</taxon>
        <taxon>Alcaligenaceae</taxon>
        <taxon>Bordetella</taxon>
    </lineage>
</organism>
<evidence type="ECO:0000256" key="4">
    <source>
        <dbReference type="PROSITE-ProRule" id="PRU00433"/>
    </source>
</evidence>
<reference evidence="7" key="1">
    <citation type="submission" date="2017-05" db="EMBL/GenBank/DDBJ databases">
        <title>Complete and WGS of Bordetella genogroups.</title>
        <authorList>
            <person name="Spilker T."/>
            <person name="Lipuma J."/>
        </authorList>
    </citation>
    <scope>NUCLEOTIDE SEQUENCE [LARGE SCALE GENOMIC DNA]</scope>
    <source>
        <strain evidence="7">AU18089</strain>
    </source>
</reference>
<evidence type="ECO:0000256" key="2">
    <source>
        <dbReference type="ARBA" id="ARBA00022723"/>
    </source>
</evidence>
<dbReference type="SUPFAM" id="SSF46626">
    <property type="entry name" value="Cytochrome c"/>
    <property type="match status" value="1"/>
</dbReference>
<dbReference type="Proteomes" id="UP000216947">
    <property type="component" value="Unassembled WGS sequence"/>
</dbReference>
<dbReference type="AlphaFoldDB" id="A0A261QYA0"/>
<dbReference type="EMBL" id="NEVK01000006">
    <property type="protein sequence ID" value="OZI17716.1"/>
    <property type="molecule type" value="Genomic_DNA"/>
</dbReference>
<evidence type="ECO:0000313" key="7">
    <source>
        <dbReference type="Proteomes" id="UP000216947"/>
    </source>
</evidence>
<feature type="domain" description="Cytochrome c" evidence="5">
    <location>
        <begin position="61"/>
        <end position="152"/>
    </location>
</feature>
<name>A0A261QYA0_9BORD</name>
<dbReference type="PROSITE" id="PS51007">
    <property type="entry name" value="CYTC"/>
    <property type="match status" value="1"/>
</dbReference>
<proteinExistence type="predicted"/>
<keyword evidence="2 4" id="KW-0479">Metal-binding</keyword>
<protein>
    <recommendedName>
        <fullName evidence="5">Cytochrome c domain-containing protein</fullName>
    </recommendedName>
</protein>
<dbReference type="RefSeq" id="WP_094796827.1">
    <property type="nucleotide sequence ID" value="NZ_NEVK01000006.1"/>
</dbReference>
<accession>A0A261QYA0</accession>
<evidence type="ECO:0000313" key="6">
    <source>
        <dbReference type="EMBL" id="OZI17716.1"/>
    </source>
</evidence>
<dbReference type="Pfam" id="PF00034">
    <property type="entry name" value="Cytochrom_C"/>
    <property type="match status" value="1"/>
</dbReference>
<keyword evidence="3 4" id="KW-0408">Iron</keyword>
<dbReference type="InterPro" id="IPR009056">
    <property type="entry name" value="Cyt_c-like_dom"/>
</dbReference>
<comment type="caution">
    <text evidence="6">The sequence shown here is derived from an EMBL/GenBank/DDBJ whole genome shotgun (WGS) entry which is preliminary data.</text>
</comment>
<dbReference type="GO" id="GO:0009055">
    <property type="term" value="F:electron transfer activity"/>
    <property type="evidence" value="ECO:0007669"/>
    <property type="project" value="InterPro"/>
</dbReference>
<dbReference type="InterPro" id="IPR036909">
    <property type="entry name" value="Cyt_c-like_dom_sf"/>
</dbReference>
<sequence>MPLVQFPSTRERCPRAARQPRWRAAGRSCAGACLVALALAACGDPAPPLAAAPAPQDLPEADIGRGKALVVRYACASCHEIPGVRGASARVGPTLRNLGERAYLGGVLANTPANLVSWLRDPPAHAPGTAMPDVGLTADQARDIAAYLLTLR</sequence>
<evidence type="ECO:0000259" key="5">
    <source>
        <dbReference type="PROSITE" id="PS51007"/>
    </source>
</evidence>
<dbReference type="GO" id="GO:0020037">
    <property type="term" value="F:heme binding"/>
    <property type="evidence" value="ECO:0007669"/>
    <property type="project" value="InterPro"/>
</dbReference>
<evidence type="ECO:0000256" key="3">
    <source>
        <dbReference type="ARBA" id="ARBA00023004"/>
    </source>
</evidence>